<proteinExistence type="predicted"/>
<dbReference type="Proteomes" id="UP001596383">
    <property type="component" value="Unassembled WGS sequence"/>
</dbReference>
<organism evidence="2 3">
    <name type="scientific">Natrinema soli</name>
    <dbReference type="NCBI Taxonomy" id="1930624"/>
    <lineage>
        <taxon>Archaea</taxon>
        <taxon>Methanobacteriati</taxon>
        <taxon>Methanobacteriota</taxon>
        <taxon>Stenosarchaea group</taxon>
        <taxon>Halobacteria</taxon>
        <taxon>Halobacteriales</taxon>
        <taxon>Natrialbaceae</taxon>
        <taxon>Natrinema</taxon>
    </lineage>
</organism>
<gene>
    <name evidence="2" type="ORF">ACFQE6_25670</name>
</gene>
<name>A0ABD5ST50_9EURY</name>
<evidence type="ECO:0000313" key="2">
    <source>
        <dbReference type="EMBL" id="MFC6768268.1"/>
    </source>
</evidence>
<dbReference type="AlphaFoldDB" id="A0ABD5ST50"/>
<evidence type="ECO:0000313" key="3">
    <source>
        <dbReference type="Proteomes" id="UP001596383"/>
    </source>
</evidence>
<keyword evidence="3" id="KW-1185">Reference proteome</keyword>
<comment type="caution">
    <text evidence="2">The sequence shown here is derived from an EMBL/GenBank/DDBJ whole genome shotgun (WGS) entry which is preliminary data.</text>
</comment>
<dbReference type="RefSeq" id="WP_273741070.1">
    <property type="nucleotide sequence ID" value="NZ_JAQIVI010000519.1"/>
</dbReference>
<protein>
    <submittedName>
        <fullName evidence="2">Uncharacterized protein</fullName>
    </submittedName>
</protein>
<accession>A0ABD5ST50</accession>
<feature type="region of interest" description="Disordered" evidence="1">
    <location>
        <begin position="1"/>
        <end position="63"/>
    </location>
</feature>
<sequence length="63" mass="6875">ARDGLRRGPARRLGGRTVTGDACASSEKTDRRHARDRIRRIDASDTDDASGTNGGNRLIQVIR</sequence>
<evidence type="ECO:0000256" key="1">
    <source>
        <dbReference type="SAM" id="MobiDB-lite"/>
    </source>
</evidence>
<dbReference type="EMBL" id="JBHSWV010000519">
    <property type="protein sequence ID" value="MFC6768268.1"/>
    <property type="molecule type" value="Genomic_DNA"/>
</dbReference>
<feature type="non-terminal residue" evidence="2">
    <location>
        <position position="1"/>
    </location>
</feature>
<reference evidence="2 3" key="1">
    <citation type="journal article" date="2019" name="Int. J. Syst. Evol. Microbiol.">
        <title>The Global Catalogue of Microorganisms (GCM) 10K type strain sequencing project: providing services to taxonomists for standard genome sequencing and annotation.</title>
        <authorList>
            <consortium name="The Broad Institute Genomics Platform"/>
            <consortium name="The Broad Institute Genome Sequencing Center for Infectious Disease"/>
            <person name="Wu L."/>
            <person name="Ma J."/>
        </authorList>
    </citation>
    <scope>NUCLEOTIDE SEQUENCE [LARGE SCALE GENOMIC DNA]</scope>
    <source>
        <strain evidence="2 3">LMG 29247</strain>
    </source>
</reference>